<keyword evidence="2" id="KW-0805">Transcription regulation</keyword>
<dbReference type="Proteomes" id="UP000192907">
    <property type="component" value="Unassembled WGS sequence"/>
</dbReference>
<dbReference type="PANTHER" id="PTHR30346">
    <property type="entry name" value="TRANSCRIPTIONAL DUAL REGULATOR HCAR-RELATED"/>
    <property type="match status" value="1"/>
</dbReference>
<evidence type="ECO:0000313" key="7">
    <source>
        <dbReference type="EMBL" id="SMF22505.1"/>
    </source>
</evidence>
<evidence type="ECO:0000256" key="4">
    <source>
        <dbReference type="ARBA" id="ARBA00023159"/>
    </source>
</evidence>
<sequence length="315" mass="35955">MPTISQIQYILAVDRYRHFGNAAKACHIAQPSLSMQIQKVEEELGFLIFDRNKKPVLATKKGERFIAQAKHVIREHEKLIKMSREDSDSISGDFRLGIIPTIMPYLLPKFIGLFSERFPGVTLRVDELKTQDIISELRKDTLDAGILATPLQEKGIRERPLFYEPFFLYAHEGHHLLGQEKVSPEGFSSEDIWLLEDGHCFKNQVSNFCSLEEKAGVYSNIIFEGGNLETLRYLVKESKGYTLVPYLFAENLPQEEKTSMVRPFCEPIPSREVSIVFSRDQWKTDIVGALQEVIQEALPSGLNNERTAQQKVIPV</sequence>
<dbReference type="Gene3D" id="1.10.10.10">
    <property type="entry name" value="Winged helix-like DNA-binding domain superfamily/Winged helix DNA-binding domain"/>
    <property type="match status" value="1"/>
</dbReference>
<dbReference type="GO" id="GO:0003700">
    <property type="term" value="F:DNA-binding transcription factor activity"/>
    <property type="evidence" value="ECO:0007669"/>
    <property type="project" value="InterPro"/>
</dbReference>
<dbReference type="InterPro" id="IPR036390">
    <property type="entry name" value="WH_DNA-bd_sf"/>
</dbReference>
<dbReference type="PROSITE" id="PS50931">
    <property type="entry name" value="HTH_LYSR"/>
    <property type="match status" value="1"/>
</dbReference>
<reference evidence="8" key="1">
    <citation type="submission" date="2017-04" db="EMBL/GenBank/DDBJ databases">
        <authorList>
            <person name="Varghese N."/>
            <person name="Submissions S."/>
        </authorList>
    </citation>
    <scope>NUCLEOTIDE SEQUENCE [LARGE SCALE GENOMIC DNA]</scope>
    <source>
        <strain evidence="8">RKEM611</strain>
    </source>
</reference>
<dbReference type="Pfam" id="PF03466">
    <property type="entry name" value="LysR_substrate"/>
    <property type="match status" value="1"/>
</dbReference>
<evidence type="ECO:0000313" key="8">
    <source>
        <dbReference type="Proteomes" id="UP000192907"/>
    </source>
</evidence>
<dbReference type="GO" id="GO:0003677">
    <property type="term" value="F:DNA binding"/>
    <property type="evidence" value="ECO:0007669"/>
    <property type="project" value="UniProtKB-KW"/>
</dbReference>
<dbReference type="CDD" id="cd08411">
    <property type="entry name" value="PBP2_OxyR"/>
    <property type="match status" value="1"/>
</dbReference>
<dbReference type="FunFam" id="1.10.10.10:FF:000001">
    <property type="entry name" value="LysR family transcriptional regulator"/>
    <property type="match status" value="1"/>
</dbReference>
<dbReference type="OrthoDB" id="5297263at2"/>
<dbReference type="SUPFAM" id="SSF46785">
    <property type="entry name" value="Winged helix' DNA-binding domain"/>
    <property type="match status" value="1"/>
</dbReference>
<evidence type="ECO:0000256" key="2">
    <source>
        <dbReference type="ARBA" id="ARBA00023015"/>
    </source>
</evidence>
<dbReference type="SUPFAM" id="SSF53850">
    <property type="entry name" value="Periplasmic binding protein-like II"/>
    <property type="match status" value="1"/>
</dbReference>
<name>A0A1Y6BS54_9BACT</name>
<dbReference type="RefSeq" id="WP_132318277.1">
    <property type="nucleotide sequence ID" value="NZ_FWZT01000007.1"/>
</dbReference>
<dbReference type="EMBL" id="FWZT01000007">
    <property type="protein sequence ID" value="SMF22505.1"/>
    <property type="molecule type" value="Genomic_DNA"/>
</dbReference>
<dbReference type="Gene3D" id="3.40.190.10">
    <property type="entry name" value="Periplasmic binding protein-like II"/>
    <property type="match status" value="2"/>
</dbReference>
<dbReference type="AlphaFoldDB" id="A0A1Y6BS54"/>
<comment type="similarity">
    <text evidence="1">Belongs to the LysR transcriptional regulatory family.</text>
</comment>
<gene>
    <name evidence="7" type="ORF">SAMN06296036_107201</name>
</gene>
<dbReference type="PANTHER" id="PTHR30346:SF26">
    <property type="entry name" value="HYDROGEN PEROXIDE-INDUCIBLE GENES ACTIVATOR"/>
    <property type="match status" value="1"/>
</dbReference>
<protein>
    <submittedName>
        <fullName evidence="7">LysR family transcriptional regulator, hydrogen peroxide-inducible genes activator</fullName>
    </submittedName>
</protein>
<keyword evidence="3" id="KW-0238">DNA-binding</keyword>
<dbReference type="Pfam" id="PF00126">
    <property type="entry name" value="HTH_1"/>
    <property type="match status" value="1"/>
</dbReference>
<dbReference type="GO" id="GO:0032993">
    <property type="term" value="C:protein-DNA complex"/>
    <property type="evidence" value="ECO:0007669"/>
    <property type="project" value="TreeGrafter"/>
</dbReference>
<dbReference type="InterPro" id="IPR000847">
    <property type="entry name" value="LysR_HTH_N"/>
</dbReference>
<proteinExistence type="inferred from homology"/>
<keyword evidence="4" id="KW-0010">Activator</keyword>
<dbReference type="STRING" id="1513793.SAMN06296036_107201"/>
<keyword evidence="8" id="KW-1185">Reference proteome</keyword>
<evidence type="ECO:0000256" key="5">
    <source>
        <dbReference type="ARBA" id="ARBA00023163"/>
    </source>
</evidence>
<feature type="domain" description="HTH lysR-type" evidence="6">
    <location>
        <begin position="2"/>
        <end position="59"/>
    </location>
</feature>
<evidence type="ECO:0000259" key="6">
    <source>
        <dbReference type="PROSITE" id="PS50931"/>
    </source>
</evidence>
<dbReference type="InterPro" id="IPR036388">
    <property type="entry name" value="WH-like_DNA-bd_sf"/>
</dbReference>
<evidence type="ECO:0000256" key="1">
    <source>
        <dbReference type="ARBA" id="ARBA00009437"/>
    </source>
</evidence>
<dbReference type="PRINTS" id="PR00039">
    <property type="entry name" value="HTHLYSR"/>
</dbReference>
<organism evidence="7 8">
    <name type="scientific">Pseudobacteriovorax antillogorgiicola</name>
    <dbReference type="NCBI Taxonomy" id="1513793"/>
    <lineage>
        <taxon>Bacteria</taxon>
        <taxon>Pseudomonadati</taxon>
        <taxon>Bdellovibrionota</taxon>
        <taxon>Oligoflexia</taxon>
        <taxon>Oligoflexales</taxon>
        <taxon>Pseudobacteriovoracaceae</taxon>
        <taxon>Pseudobacteriovorax</taxon>
    </lineage>
</organism>
<evidence type="ECO:0000256" key="3">
    <source>
        <dbReference type="ARBA" id="ARBA00023125"/>
    </source>
</evidence>
<dbReference type="InterPro" id="IPR005119">
    <property type="entry name" value="LysR_subst-bd"/>
</dbReference>
<keyword evidence="5" id="KW-0804">Transcription</keyword>
<accession>A0A1Y6BS54</accession>